<evidence type="ECO:0000256" key="5">
    <source>
        <dbReference type="ARBA" id="ARBA00023136"/>
    </source>
</evidence>
<gene>
    <name evidence="8" type="primary">fluC</name>
    <name evidence="8" type="synonym">crcB</name>
    <name evidence="9" type="ordered locus">Mfer_0720</name>
</gene>
<feature type="transmembrane region" description="Helical" evidence="8">
    <location>
        <begin position="38"/>
        <end position="57"/>
    </location>
</feature>
<evidence type="ECO:0000256" key="3">
    <source>
        <dbReference type="ARBA" id="ARBA00022692"/>
    </source>
</evidence>
<sequence>MHDRLFIINIFSVGFGGFIGSCLRYLISIYLSRIPCQIPLGTLTVNVIGGFLIGLFMELSLSTALIPPNLRLFIVTGILGGLTTFSTFSYETMSLFSEGAYISALLNVSLNLFLSLFAVILGRLILKLLFKLGGIFIGK</sequence>
<evidence type="ECO:0000256" key="8">
    <source>
        <dbReference type="HAMAP-Rule" id="MF_00454"/>
    </source>
</evidence>
<comment type="similarity">
    <text evidence="6 8">Belongs to the fluoride channel Fluc/FEX (TC 1.A.43) family.</text>
</comment>
<feature type="binding site" evidence="8">
    <location>
        <position position="83"/>
    </location>
    <ligand>
        <name>Na(+)</name>
        <dbReference type="ChEBI" id="CHEBI:29101"/>
        <note>structural</note>
    </ligand>
</feature>
<keyword evidence="8" id="KW-0813">Transport</keyword>
<dbReference type="GO" id="GO:0062054">
    <property type="term" value="F:fluoride channel activity"/>
    <property type="evidence" value="ECO:0007669"/>
    <property type="project" value="UniProtKB-UniRule"/>
</dbReference>
<evidence type="ECO:0000256" key="4">
    <source>
        <dbReference type="ARBA" id="ARBA00022989"/>
    </source>
</evidence>
<comment type="catalytic activity">
    <reaction evidence="7">
        <text>fluoride(in) = fluoride(out)</text>
        <dbReference type="Rhea" id="RHEA:76159"/>
        <dbReference type="ChEBI" id="CHEBI:17051"/>
    </reaction>
    <physiologicalReaction direction="left-to-right" evidence="7">
        <dbReference type="Rhea" id="RHEA:76160"/>
    </physiologicalReaction>
</comment>
<dbReference type="InterPro" id="IPR003691">
    <property type="entry name" value="FluC"/>
</dbReference>
<dbReference type="EMBL" id="CP002278">
    <property type="protein sequence ID" value="ADP77519.1"/>
    <property type="molecule type" value="Genomic_DNA"/>
</dbReference>
<name>E3GYY7_METFV</name>
<keyword evidence="8" id="KW-0479">Metal-binding</keyword>
<dbReference type="HAMAP" id="MF_00454">
    <property type="entry name" value="FluC"/>
    <property type="match status" value="1"/>
</dbReference>
<keyword evidence="8" id="KW-0915">Sodium</keyword>
<evidence type="ECO:0000256" key="2">
    <source>
        <dbReference type="ARBA" id="ARBA00022475"/>
    </source>
</evidence>
<dbReference type="Pfam" id="PF02537">
    <property type="entry name" value="CRCB"/>
    <property type="match status" value="1"/>
</dbReference>
<keyword evidence="8" id="KW-0406">Ion transport</keyword>
<keyword evidence="10" id="KW-1185">Reference proteome</keyword>
<dbReference type="STRING" id="523846.Mfer_0720"/>
<comment type="function">
    <text evidence="8">Fluoride-specific ion channel. Important for reducing fluoride concentration in the cell, thus reducing its toxicity.</text>
</comment>
<accession>E3GYY7</accession>
<dbReference type="GO" id="GO:0140114">
    <property type="term" value="P:cellular detoxification of fluoride"/>
    <property type="evidence" value="ECO:0007669"/>
    <property type="project" value="UniProtKB-UniRule"/>
</dbReference>
<dbReference type="NCBIfam" id="TIGR00494">
    <property type="entry name" value="crcB"/>
    <property type="match status" value="1"/>
</dbReference>
<dbReference type="AlphaFoldDB" id="E3GYY7"/>
<organism evidence="9 10">
    <name type="scientific">Methanothermus fervidus (strain ATCC 43054 / DSM 2088 / JCM 10308 / V24 S)</name>
    <dbReference type="NCBI Taxonomy" id="523846"/>
    <lineage>
        <taxon>Archaea</taxon>
        <taxon>Methanobacteriati</taxon>
        <taxon>Methanobacteriota</taxon>
        <taxon>Methanomada group</taxon>
        <taxon>Methanobacteria</taxon>
        <taxon>Methanobacteriales</taxon>
        <taxon>Methanothermaceae</taxon>
        <taxon>Methanothermus</taxon>
    </lineage>
</organism>
<feature type="transmembrane region" description="Helical" evidence="8">
    <location>
        <begin position="69"/>
        <end position="88"/>
    </location>
</feature>
<dbReference type="PANTHER" id="PTHR28259">
    <property type="entry name" value="FLUORIDE EXPORT PROTEIN 1-RELATED"/>
    <property type="match status" value="1"/>
</dbReference>
<evidence type="ECO:0000313" key="9">
    <source>
        <dbReference type="EMBL" id="ADP77519.1"/>
    </source>
</evidence>
<dbReference type="PROSITE" id="PS51257">
    <property type="entry name" value="PROKAR_LIPOPROTEIN"/>
    <property type="match status" value="1"/>
</dbReference>
<keyword evidence="2 8" id="KW-1003">Cell membrane</keyword>
<keyword evidence="5 8" id="KW-0472">Membrane</keyword>
<proteinExistence type="inferred from homology"/>
<reference evidence="9 10" key="1">
    <citation type="journal article" date="2010" name="Stand. Genomic Sci.">
        <title>Complete genome sequence of Methanothermus fervidus type strain (V24S).</title>
        <authorList>
            <person name="Anderson I."/>
            <person name="Djao O.D."/>
            <person name="Misra M."/>
            <person name="Chertkov O."/>
            <person name="Nolan M."/>
            <person name="Lucas S."/>
            <person name="Lapidus A."/>
            <person name="Del Rio T.G."/>
            <person name="Tice H."/>
            <person name="Cheng J.F."/>
            <person name="Tapia R."/>
            <person name="Han C."/>
            <person name="Goodwin L."/>
            <person name="Pitluck S."/>
            <person name="Liolios K."/>
            <person name="Ivanova N."/>
            <person name="Mavromatis K."/>
            <person name="Mikhailova N."/>
            <person name="Pati A."/>
            <person name="Brambilla E."/>
            <person name="Chen A."/>
            <person name="Palaniappan K."/>
            <person name="Land M."/>
            <person name="Hauser L."/>
            <person name="Chang Y.J."/>
            <person name="Jeffries C.D."/>
            <person name="Sikorski J."/>
            <person name="Spring S."/>
            <person name="Rohde M."/>
            <person name="Eichinger K."/>
            <person name="Huber H."/>
            <person name="Wirth R."/>
            <person name="Goker M."/>
            <person name="Detter J.C."/>
            <person name="Woyke T."/>
            <person name="Bristow J."/>
            <person name="Eisen J.A."/>
            <person name="Markowitz V."/>
            <person name="Hugenholtz P."/>
            <person name="Klenk H.P."/>
            <person name="Kyrpides N.C."/>
        </authorList>
    </citation>
    <scope>NUCLEOTIDE SEQUENCE [LARGE SCALE GENOMIC DNA]</scope>
    <source>
        <strain evidence="10">ATCC 43054 / DSM 2088 / JCM 10308 / V24 S</strain>
    </source>
</reference>
<feature type="binding site" evidence="8">
    <location>
        <position position="80"/>
    </location>
    <ligand>
        <name>Na(+)</name>
        <dbReference type="ChEBI" id="CHEBI:29101"/>
        <note>structural</note>
    </ligand>
</feature>
<evidence type="ECO:0000256" key="7">
    <source>
        <dbReference type="ARBA" id="ARBA00035585"/>
    </source>
</evidence>
<comment type="activity regulation">
    <text evidence="8">Na(+) is not transported, but it plays an essential structural role and its presence is essential for fluoride channel function.</text>
</comment>
<keyword evidence="4 8" id="KW-1133">Transmembrane helix</keyword>
<dbReference type="OrthoDB" id="253428at2157"/>
<dbReference type="Proteomes" id="UP000002315">
    <property type="component" value="Chromosome"/>
</dbReference>
<dbReference type="KEGG" id="mfv:Mfer_0720"/>
<dbReference type="PANTHER" id="PTHR28259:SF1">
    <property type="entry name" value="FLUORIDE EXPORT PROTEIN 1-RELATED"/>
    <property type="match status" value="1"/>
</dbReference>
<keyword evidence="3 8" id="KW-0812">Transmembrane</keyword>
<dbReference type="GO" id="GO:0005886">
    <property type="term" value="C:plasma membrane"/>
    <property type="evidence" value="ECO:0007669"/>
    <property type="project" value="UniProtKB-SubCell"/>
</dbReference>
<dbReference type="HOGENOM" id="CLU_114342_3_0_2"/>
<feature type="transmembrane region" description="Helical" evidence="8">
    <location>
        <begin position="6"/>
        <end position="26"/>
    </location>
</feature>
<evidence type="ECO:0000256" key="6">
    <source>
        <dbReference type="ARBA" id="ARBA00035120"/>
    </source>
</evidence>
<evidence type="ECO:0000256" key="1">
    <source>
        <dbReference type="ARBA" id="ARBA00004651"/>
    </source>
</evidence>
<dbReference type="GO" id="GO:0046872">
    <property type="term" value="F:metal ion binding"/>
    <property type="evidence" value="ECO:0007669"/>
    <property type="project" value="UniProtKB-KW"/>
</dbReference>
<evidence type="ECO:0000313" key="10">
    <source>
        <dbReference type="Proteomes" id="UP000002315"/>
    </source>
</evidence>
<feature type="transmembrane region" description="Helical" evidence="8">
    <location>
        <begin position="100"/>
        <end position="126"/>
    </location>
</feature>
<keyword evidence="8" id="KW-0407">Ion channel</keyword>
<comment type="subcellular location">
    <subcellularLocation>
        <location evidence="1 8">Cell membrane</location>
        <topology evidence="1 8">Multi-pass membrane protein</topology>
    </subcellularLocation>
</comment>
<protein>
    <recommendedName>
        <fullName evidence="8">Fluoride-specific ion channel FluC</fullName>
    </recommendedName>
</protein>